<dbReference type="GO" id="GO:0051607">
    <property type="term" value="P:defense response to virus"/>
    <property type="evidence" value="ECO:0007669"/>
    <property type="project" value="UniProtKB-KW"/>
</dbReference>
<evidence type="ECO:0000256" key="1">
    <source>
        <dbReference type="ARBA" id="ARBA00023118"/>
    </source>
</evidence>
<dbReference type="Gene3D" id="3.30.70.2660">
    <property type="match status" value="1"/>
</dbReference>
<dbReference type="PATRIC" id="fig|1123384.7.peg.1152"/>
<dbReference type="EMBL" id="CP007141">
    <property type="protein sequence ID" value="AJC73781.1"/>
    <property type="molecule type" value="Genomic_DNA"/>
</dbReference>
<gene>
    <name evidence="2" type="ORF">AJ81_05750</name>
</gene>
<dbReference type="Pfam" id="PF09704">
    <property type="entry name" value="Cas_Cas5d"/>
    <property type="match status" value="1"/>
</dbReference>
<evidence type="ECO:0000313" key="2">
    <source>
        <dbReference type="EMBL" id="AJC73781.1"/>
    </source>
</evidence>
<proteinExistence type="predicted"/>
<dbReference type="RefSeq" id="WP_031505537.1">
    <property type="nucleotide sequence ID" value="NC_022795.1"/>
</dbReference>
<dbReference type="STRING" id="1123384.AJ81_05750"/>
<dbReference type="InterPro" id="IPR013422">
    <property type="entry name" value="CRISPR-assoc_prot_Cas5_N"/>
</dbReference>
<name>A0A0X1KRD0_9THEM</name>
<dbReference type="NCBIfam" id="TIGR02593">
    <property type="entry name" value="CRISPR_cas5"/>
    <property type="match status" value="1"/>
</dbReference>
<protein>
    <submittedName>
        <fullName evidence="2">CRISPR-associated protein Cas5</fullName>
    </submittedName>
</protein>
<dbReference type="Proteomes" id="UP000077469">
    <property type="component" value="Chromosome"/>
</dbReference>
<keyword evidence="1" id="KW-0051">Antiviral defense</keyword>
<dbReference type="InterPro" id="IPR013421">
    <property type="entry name" value="CRISPR-assoc_prot_Cas5_HALMA"/>
</dbReference>
<dbReference type="OrthoDB" id="1805474at2"/>
<reference evidence="2 3" key="1">
    <citation type="submission" date="2014-01" db="EMBL/GenBank/DDBJ databases">
        <title>Genome sequencing of Thermotog hypogea.</title>
        <authorList>
            <person name="Zhang X."/>
            <person name="Alvare G."/>
            <person name="Fristensky B."/>
            <person name="Chen L."/>
            <person name="Suen T."/>
            <person name="Chen Q."/>
            <person name="Ma K."/>
        </authorList>
    </citation>
    <scope>NUCLEOTIDE SEQUENCE [LARGE SCALE GENOMIC DNA]</scope>
    <source>
        <strain evidence="2 3">DSM 11164</strain>
    </source>
</reference>
<sequence>MKVLVFDVFGKYALFRRSYTTTSSTSYSFPPRTAICGLLGAILGIQNDTTESSEHLRTFDDAHFAVKLLNPIKKINIATNYVETKSGQKHARIQIVLELIKNPAYRIYVSEFGKYEELQYCLKNKISVFTPYLGQAQMIANFSYVGSFDAEPVSTPLEVHTVIKVLDGTKIFPQKGQLFIKERMTLNMDNERTPTAFASYWVEKNATPIKLVHYVEQVYRIKELGENICWID</sequence>
<accession>A0A0X1KRD0</accession>
<dbReference type="AlphaFoldDB" id="A0A0X1KRD0"/>
<dbReference type="KEGG" id="phy:AJ81_05750"/>
<dbReference type="PaxDb" id="1123384-AJ81_05750"/>
<keyword evidence="3" id="KW-1185">Reference proteome</keyword>
<dbReference type="NCBIfam" id="TIGR02592">
    <property type="entry name" value="cas_Cas5h"/>
    <property type="match status" value="1"/>
</dbReference>
<dbReference type="GO" id="GO:0043571">
    <property type="term" value="P:maintenance of CRISPR repeat elements"/>
    <property type="evidence" value="ECO:0007669"/>
    <property type="project" value="InterPro"/>
</dbReference>
<evidence type="ECO:0000313" key="3">
    <source>
        <dbReference type="Proteomes" id="UP000077469"/>
    </source>
</evidence>
<dbReference type="InterPro" id="IPR021124">
    <property type="entry name" value="CRISPR-assoc_prot_Cas5"/>
</dbReference>
<organism evidence="2 3">
    <name type="scientific">Pseudothermotoga hypogea DSM 11164 = NBRC 106472</name>
    <dbReference type="NCBI Taxonomy" id="1123384"/>
    <lineage>
        <taxon>Bacteria</taxon>
        <taxon>Thermotogati</taxon>
        <taxon>Thermotogota</taxon>
        <taxon>Thermotogae</taxon>
        <taxon>Thermotogales</taxon>
        <taxon>Thermotogaceae</taxon>
        <taxon>Pseudothermotoga</taxon>
    </lineage>
</organism>